<dbReference type="EMBL" id="LILC01000023">
    <property type="protein sequence ID" value="KOO42787.1"/>
    <property type="molecule type" value="Genomic_DNA"/>
</dbReference>
<reference evidence="3" key="1">
    <citation type="submission" date="2015-08" db="EMBL/GenBank/DDBJ databases">
        <title>Fjat-14210 dsm16467.</title>
        <authorList>
            <person name="Liu B."/>
            <person name="Wang J."/>
            <person name="Zhu Y."/>
            <person name="Liu G."/>
            <person name="Chen Q."/>
            <person name="Chen Z."/>
            <person name="Lan J."/>
            <person name="Che J."/>
            <person name="Ge C."/>
            <person name="Shi H."/>
            <person name="Pan Z."/>
            <person name="Liu X."/>
        </authorList>
    </citation>
    <scope>NUCLEOTIDE SEQUENCE [LARGE SCALE GENOMIC DNA]</scope>
    <source>
        <strain evidence="3">DSM 16467</strain>
    </source>
</reference>
<protein>
    <submittedName>
        <fullName evidence="2">Peptide ABC transporter substrate-binding protein</fullName>
    </submittedName>
</protein>
<evidence type="ECO:0000256" key="1">
    <source>
        <dbReference type="SAM" id="SignalP"/>
    </source>
</evidence>
<proteinExistence type="predicted"/>
<evidence type="ECO:0000313" key="2">
    <source>
        <dbReference type="EMBL" id="KOO42787.1"/>
    </source>
</evidence>
<keyword evidence="3" id="KW-1185">Reference proteome</keyword>
<comment type="caution">
    <text evidence="2">The sequence shown here is derived from an EMBL/GenBank/DDBJ whole genome shotgun (WGS) entry which is preliminary data.</text>
</comment>
<gene>
    <name evidence="2" type="ORF">AMD01_16725</name>
</gene>
<accession>A0A0M0KVW9</accession>
<dbReference type="PATRIC" id="fig|284581.3.peg.2847"/>
<keyword evidence="1" id="KW-0732">Signal</keyword>
<evidence type="ECO:0000313" key="3">
    <source>
        <dbReference type="Proteomes" id="UP000037558"/>
    </source>
</evidence>
<sequence>MKFKFISILFVLATFLVACNMGEDPKDHLGEIYTVVLDSIMKEDKSLNSDMEFIAIDMSSFNEVNGDDKKVILSYFRDKYNVDVMNATMDKLKDQGYYNQDTMSLDGVLLKIEKIEVKFNNSVLIQASKFRSGKGAIGVESKVHYKDGKWKIKESNEIWAS</sequence>
<name>A0A0M0KVW9_9BACI</name>
<dbReference type="Proteomes" id="UP000037558">
    <property type="component" value="Unassembled WGS sequence"/>
</dbReference>
<dbReference type="AlphaFoldDB" id="A0A0M0KVW9"/>
<dbReference type="RefSeq" id="WP_053402586.1">
    <property type="nucleotide sequence ID" value="NZ_JAMAUM010000009.1"/>
</dbReference>
<dbReference type="OrthoDB" id="2085435at2"/>
<feature type="signal peptide" evidence="1">
    <location>
        <begin position="1"/>
        <end position="20"/>
    </location>
</feature>
<organism evidence="2 3">
    <name type="scientific">Priestia koreensis</name>
    <dbReference type="NCBI Taxonomy" id="284581"/>
    <lineage>
        <taxon>Bacteria</taxon>
        <taxon>Bacillati</taxon>
        <taxon>Bacillota</taxon>
        <taxon>Bacilli</taxon>
        <taxon>Bacillales</taxon>
        <taxon>Bacillaceae</taxon>
        <taxon>Priestia</taxon>
    </lineage>
</organism>
<dbReference type="STRING" id="284581.AMD01_16725"/>
<feature type="chain" id="PRO_5039255621" evidence="1">
    <location>
        <begin position="21"/>
        <end position="161"/>
    </location>
</feature>
<dbReference type="PROSITE" id="PS51257">
    <property type="entry name" value="PROKAR_LIPOPROTEIN"/>
    <property type="match status" value="1"/>
</dbReference>